<dbReference type="Pfam" id="PF13855">
    <property type="entry name" value="LRR_8"/>
    <property type="match status" value="4"/>
</dbReference>
<dbReference type="Ensembl" id="ENSPMGT00000003111.1">
    <property type="protein sequence ID" value="ENSPMGP00000002934.1"/>
    <property type="gene ID" value="ENSPMGG00000001971.1"/>
</dbReference>
<evidence type="ECO:0000256" key="3">
    <source>
        <dbReference type="ARBA" id="ARBA00022588"/>
    </source>
</evidence>
<dbReference type="SMART" id="SM00365">
    <property type="entry name" value="LRR_SD22"/>
    <property type="match status" value="6"/>
</dbReference>
<accession>A0A3B3ZEF7</accession>
<dbReference type="InterPro" id="IPR032675">
    <property type="entry name" value="LRR_dom_sf"/>
</dbReference>
<evidence type="ECO:0000313" key="18">
    <source>
        <dbReference type="Ensembl" id="ENSPMGP00000002934.1"/>
    </source>
</evidence>
<dbReference type="InterPro" id="IPR035897">
    <property type="entry name" value="Toll_tir_struct_dom_sf"/>
</dbReference>
<dbReference type="SMART" id="SM00255">
    <property type="entry name" value="TIR"/>
    <property type="match status" value="1"/>
</dbReference>
<keyword evidence="4" id="KW-0433">Leucine-rich repeat</keyword>
<dbReference type="GO" id="GO:0002224">
    <property type="term" value="P:toll-like receptor signaling pathway"/>
    <property type="evidence" value="ECO:0007669"/>
    <property type="project" value="TreeGrafter"/>
</dbReference>
<keyword evidence="13" id="KW-0395">Inflammatory response</keyword>
<dbReference type="FunFam" id="3.40.50.10140:FF:000001">
    <property type="entry name" value="Toll-like receptor 2"/>
    <property type="match status" value="1"/>
</dbReference>
<feature type="transmembrane region" description="Helical" evidence="15">
    <location>
        <begin position="712"/>
        <end position="738"/>
    </location>
</feature>
<dbReference type="Gene3D" id="3.80.10.10">
    <property type="entry name" value="Ribonuclease Inhibitor"/>
    <property type="match status" value="4"/>
</dbReference>
<feature type="compositionally biased region" description="Polar residues" evidence="14">
    <location>
        <begin position="504"/>
        <end position="516"/>
    </location>
</feature>
<name>A0A3B3ZEF7_9GOBI</name>
<comment type="subcellular location">
    <subcellularLocation>
        <location evidence="1">Membrane</location>
        <topology evidence="1">Single-pass type I membrane protein</topology>
    </subcellularLocation>
</comment>
<keyword evidence="10 15" id="KW-0472">Membrane</keyword>
<evidence type="ECO:0000313" key="19">
    <source>
        <dbReference type="Proteomes" id="UP000261520"/>
    </source>
</evidence>
<evidence type="ECO:0000256" key="12">
    <source>
        <dbReference type="ARBA" id="ARBA00023180"/>
    </source>
</evidence>
<keyword evidence="19" id="KW-1185">Reference proteome</keyword>
<dbReference type="GO" id="GO:0038023">
    <property type="term" value="F:signaling receptor activity"/>
    <property type="evidence" value="ECO:0007669"/>
    <property type="project" value="TreeGrafter"/>
</dbReference>
<evidence type="ECO:0000256" key="14">
    <source>
        <dbReference type="SAM" id="MobiDB-lite"/>
    </source>
</evidence>
<dbReference type="PANTHER" id="PTHR24365">
    <property type="entry name" value="TOLL-LIKE RECEPTOR"/>
    <property type="match status" value="1"/>
</dbReference>
<dbReference type="Proteomes" id="UP000261520">
    <property type="component" value="Unplaced"/>
</dbReference>
<dbReference type="InterPro" id="IPR001611">
    <property type="entry name" value="Leu-rich_rpt"/>
</dbReference>
<evidence type="ECO:0000256" key="16">
    <source>
        <dbReference type="SAM" id="SignalP"/>
    </source>
</evidence>
<dbReference type="SMART" id="SM00369">
    <property type="entry name" value="LRR_TYP"/>
    <property type="match status" value="13"/>
</dbReference>
<evidence type="ECO:0000256" key="1">
    <source>
        <dbReference type="ARBA" id="ARBA00004479"/>
    </source>
</evidence>
<evidence type="ECO:0000259" key="17">
    <source>
        <dbReference type="PROSITE" id="PS50104"/>
    </source>
</evidence>
<dbReference type="PROSITE" id="PS50104">
    <property type="entry name" value="TIR"/>
    <property type="match status" value="1"/>
</dbReference>
<dbReference type="PRINTS" id="PR01537">
    <property type="entry name" value="INTRLKN1R1F"/>
</dbReference>
<evidence type="ECO:0000256" key="9">
    <source>
        <dbReference type="ARBA" id="ARBA00022989"/>
    </source>
</evidence>
<keyword evidence="12" id="KW-0325">Glycoprotein</keyword>
<evidence type="ECO:0000256" key="4">
    <source>
        <dbReference type="ARBA" id="ARBA00022614"/>
    </source>
</evidence>
<reference evidence="18" key="1">
    <citation type="submission" date="2025-08" db="UniProtKB">
        <authorList>
            <consortium name="Ensembl"/>
        </authorList>
    </citation>
    <scope>IDENTIFICATION</scope>
</reference>
<evidence type="ECO:0000256" key="5">
    <source>
        <dbReference type="ARBA" id="ARBA00022692"/>
    </source>
</evidence>
<evidence type="ECO:0000256" key="13">
    <source>
        <dbReference type="ARBA" id="ARBA00023198"/>
    </source>
</evidence>
<dbReference type="InterPro" id="IPR000157">
    <property type="entry name" value="TIR_dom"/>
</dbReference>
<dbReference type="InterPro" id="IPR000483">
    <property type="entry name" value="Cys-rich_flank_reg_C"/>
</dbReference>
<feature type="chain" id="PRO_5017264280" description="TIR domain-containing protein" evidence="16">
    <location>
        <begin position="23"/>
        <end position="925"/>
    </location>
</feature>
<dbReference type="AlphaFoldDB" id="A0A3B3ZEF7"/>
<dbReference type="Gene3D" id="3.40.50.10140">
    <property type="entry name" value="Toll/interleukin-1 receptor homology (TIR) domain"/>
    <property type="match status" value="1"/>
</dbReference>
<keyword evidence="3" id="KW-0399">Innate immunity</keyword>
<dbReference type="Pfam" id="PF01582">
    <property type="entry name" value="TIR"/>
    <property type="match status" value="1"/>
</dbReference>
<keyword evidence="7" id="KW-0677">Repeat</keyword>
<feature type="region of interest" description="Disordered" evidence="14">
    <location>
        <begin position="504"/>
        <end position="523"/>
    </location>
</feature>
<comment type="similarity">
    <text evidence="2">Belongs to the Toll-like receptor family.</text>
</comment>
<dbReference type="STRING" id="409849.ENSPMGP00000002934"/>
<sequence length="925" mass="107138">MMPPNFFSLSLLLYLQLCPSWLYTFHSCSFRSNNLEEIFCHSMNLSRIPSEVPSSALSLEVTNNNIQKIQQSDFCGLNGLQSLDLEQNQISYIEDGAFSRLPNLSWLNLSCNRLTHLTDNMFKGLFSVSILNLANNQIESISKFVFGPLKNLQKLDLSRNVLSHPSVIVNISVSCPFLQTLDLSQNHFTSFESKYFPFPLNISELNLSGQPLHCFSLHSDLFPRLKSFYFSQITSEFQWDVSNNFFLKNLKILNLNWVNFTAETYQLVFKSVGSLENLDIRGVNVLHKGLLDFACSIPSLQKLDLSSNAISDLNNSLLQLCTNLTYLDLSRNSMANVSESSLQMLTRLSKLDMGQNHLTAVPQTIRNMSSLTTLQLYSNRIKKLHCLDFSNLWHLTILKLNDNLLVELNSCVFQDLHSLKMLDLDNNFIVQFDDSFGTSLPNLLTLSVTNNNIAWIQNGVFKNMSRLRTLWLDSVRGTFEEEGAWDGLRDLTFLSYNPSLLSSNTSAELKSNSSTRGHSHSRKKFNLPSLQTLHIKVSLDVCLLYSQDFLKGLDNLKEFTSFDLLWKPHIETFRNTPQLRSLNMYNNGDLILDSELFQPIRHLESLILIQNYLKSLDFLSQANLTELQTLHLRANDLTVINEAVFETLPSLKYLELSDNPFACNCSNAGFIHWALTNKQVFVDGAYQYRCASPLSHKGLLLFDFNVQSCWEFANFLCFIFSLALVLITLLSAFIYHFLRWQLVYSFYLLRAYMYHSKKRRQDYAHTYDAFVSYNVHDEDWVYKELVPELEERQGWRLCLHHRDFEPGKAIVENITDAIYSSRKTLCVISHQYLGSEWCSREIQMASFRLFDEQKDVLILLFLEEISPNQLNPFYRMRKWLRSRTYLSWSQARSHRGLFWERVRRALQCGRLKQLLFHQHGMHCLA</sequence>
<feature type="domain" description="TIR" evidence="17">
    <location>
        <begin position="765"/>
        <end position="906"/>
    </location>
</feature>
<evidence type="ECO:0000256" key="15">
    <source>
        <dbReference type="SAM" id="Phobius"/>
    </source>
</evidence>
<keyword evidence="6 16" id="KW-0732">Signal</keyword>
<keyword evidence="5 15" id="KW-0812">Transmembrane</keyword>
<dbReference type="GO" id="GO:0045087">
    <property type="term" value="P:innate immune response"/>
    <property type="evidence" value="ECO:0007669"/>
    <property type="project" value="UniProtKB-KW"/>
</dbReference>
<feature type="signal peptide" evidence="16">
    <location>
        <begin position="1"/>
        <end position="22"/>
    </location>
</feature>
<evidence type="ECO:0000256" key="11">
    <source>
        <dbReference type="ARBA" id="ARBA00023170"/>
    </source>
</evidence>
<dbReference type="PANTHER" id="PTHR24365:SF522">
    <property type="entry name" value="LOW QUALITY PROTEIN: TOLL-LIKE RECEPTOR 13-RELATED"/>
    <property type="match status" value="1"/>
</dbReference>
<evidence type="ECO:0000256" key="7">
    <source>
        <dbReference type="ARBA" id="ARBA00022737"/>
    </source>
</evidence>
<proteinExistence type="inferred from homology"/>
<organism evidence="18 19">
    <name type="scientific">Periophthalmus magnuspinnatus</name>
    <dbReference type="NCBI Taxonomy" id="409849"/>
    <lineage>
        <taxon>Eukaryota</taxon>
        <taxon>Metazoa</taxon>
        <taxon>Chordata</taxon>
        <taxon>Craniata</taxon>
        <taxon>Vertebrata</taxon>
        <taxon>Euteleostomi</taxon>
        <taxon>Actinopterygii</taxon>
        <taxon>Neopterygii</taxon>
        <taxon>Teleostei</taxon>
        <taxon>Neoteleostei</taxon>
        <taxon>Acanthomorphata</taxon>
        <taxon>Gobiaria</taxon>
        <taxon>Gobiiformes</taxon>
        <taxon>Gobioidei</taxon>
        <taxon>Gobiidae</taxon>
        <taxon>Oxudercinae</taxon>
        <taxon>Periophthalmus</taxon>
    </lineage>
</organism>
<dbReference type="SUPFAM" id="SSF52200">
    <property type="entry name" value="Toll/Interleukin receptor TIR domain"/>
    <property type="match status" value="1"/>
</dbReference>
<protein>
    <recommendedName>
        <fullName evidence="17">TIR domain-containing protein</fullName>
    </recommendedName>
</protein>
<keyword evidence="8" id="KW-0391">Immunity</keyword>
<evidence type="ECO:0000256" key="10">
    <source>
        <dbReference type="ARBA" id="ARBA00023136"/>
    </source>
</evidence>
<dbReference type="PROSITE" id="PS51450">
    <property type="entry name" value="LRR"/>
    <property type="match status" value="4"/>
</dbReference>
<dbReference type="InterPro" id="IPR003591">
    <property type="entry name" value="Leu-rich_rpt_typical-subtyp"/>
</dbReference>
<dbReference type="GO" id="GO:0006954">
    <property type="term" value="P:inflammatory response"/>
    <property type="evidence" value="ECO:0007669"/>
    <property type="project" value="UniProtKB-KW"/>
</dbReference>
<keyword evidence="9 15" id="KW-1133">Transmembrane helix</keyword>
<evidence type="ECO:0000256" key="8">
    <source>
        <dbReference type="ARBA" id="ARBA00022859"/>
    </source>
</evidence>
<dbReference type="FunFam" id="3.80.10.10:FF:000770">
    <property type="entry name" value="Uncharacterized protein"/>
    <property type="match status" value="1"/>
</dbReference>
<dbReference type="GO" id="GO:0005886">
    <property type="term" value="C:plasma membrane"/>
    <property type="evidence" value="ECO:0007669"/>
    <property type="project" value="TreeGrafter"/>
</dbReference>
<dbReference type="SUPFAM" id="SSF52058">
    <property type="entry name" value="L domain-like"/>
    <property type="match status" value="2"/>
</dbReference>
<evidence type="ECO:0000256" key="2">
    <source>
        <dbReference type="ARBA" id="ARBA00009634"/>
    </source>
</evidence>
<dbReference type="SMART" id="SM00082">
    <property type="entry name" value="LRRCT"/>
    <property type="match status" value="1"/>
</dbReference>
<keyword evidence="11" id="KW-0675">Receptor</keyword>
<reference evidence="18" key="2">
    <citation type="submission" date="2025-09" db="UniProtKB">
        <authorList>
            <consortium name="Ensembl"/>
        </authorList>
    </citation>
    <scope>IDENTIFICATION</scope>
</reference>
<evidence type="ECO:0000256" key="6">
    <source>
        <dbReference type="ARBA" id="ARBA00022729"/>
    </source>
</evidence>